<dbReference type="InterPro" id="IPR021848">
    <property type="entry name" value="HODM_asu-like"/>
</dbReference>
<keyword evidence="2" id="KW-1185">Reference proteome</keyword>
<dbReference type="Pfam" id="PF11927">
    <property type="entry name" value="HODM_asu-like"/>
    <property type="match status" value="1"/>
</dbReference>
<reference evidence="1 2" key="1">
    <citation type="submission" date="2016-12" db="EMBL/GenBank/DDBJ databases">
        <authorList>
            <person name="Song W.-J."/>
            <person name="Kurnit D.M."/>
        </authorList>
    </citation>
    <scope>NUCLEOTIDE SEQUENCE [LARGE SCALE GENOMIC DNA]</scope>
    <source>
        <strain evidence="1 2">DSM 19599</strain>
    </source>
</reference>
<sequence>MTDPQPETFRNALRFRNSPETIRRFPFPFEADAYRTSTNLEQHDRTGPGPAYRALFDIDAHYDEEMREKAFVLANDPARCQILPHMAPAAWDALGYIMENLTRDFPADFSLDRAGERWRWRNRRLGIDRAFRFGDDASLPGGPLDFIGRQVQGDLILLDQRDGNLWLDGGMLTAAQGWSLDFNLGMSWTEWHGPVTGANEVAVIDRGLAFTLALRPEAPVRRPNWIVCITPRLDNSLETYPDWGAAYTGAPPADIGRDVFLRVEMQQLFRLPRSNAVLFAIRVYMASLNDLATVPKWVKRLHRVFRDLPDDIERVKGLPFRREIVAWLAAHDDGSPLTPGRGPE</sequence>
<protein>
    <recommendedName>
        <fullName evidence="3">DUF3445 domain-containing protein</fullName>
    </recommendedName>
</protein>
<dbReference type="RefSeq" id="WP_073627511.1">
    <property type="nucleotide sequence ID" value="NZ_FRXO01000003.1"/>
</dbReference>
<accession>A0A1M7ZHF9</accession>
<gene>
    <name evidence="1" type="ORF">SAMN02745172_01648</name>
</gene>
<name>A0A1M7ZHF9_9HYPH</name>
<proteinExistence type="predicted"/>
<dbReference type="AlphaFoldDB" id="A0A1M7ZHF9"/>
<organism evidence="1 2">
    <name type="scientific">Pseudoxanthobacter soli DSM 19599</name>
    <dbReference type="NCBI Taxonomy" id="1123029"/>
    <lineage>
        <taxon>Bacteria</taxon>
        <taxon>Pseudomonadati</taxon>
        <taxon>Pseudomonadota</taxon>
        <taxon>Alphaproteobacteria</taxon>
        <taxon>Hyphomicrobiales</taxon>
        <taxon>Segnochrobactraceae</taxon>
        <taxon>Pseudoxanthobacter</taxon>
    </lineage>
</organism>
<dbReference type="OrthoDB" id="5242510at2"/>
<evidence type="ECO:0008006" key="3">
    <source>
        <dbReference type="Google" id="ProtNLM"/>
    </source>
</evidence>
<dbReference type="Proteomes" id="UP000186406">
    <property type="component" value="Unassembled WGS sequence"/>
</dbReference>
<dbReference type="STRING" id="1123029.SAMN02745172_01648"/>
<evidence type="ECO:0000313" key="1">
    <source>
        <dbReference type="EMBL" id="SHO64259.1"/>
    </source>
</evidence>
<evidence type="ECO:0000313" key="2">
    <source>
        <dbReference type="Proteomes" id="UP000186406"/>
    </source>
</evidence>
<dbReference type="EMBL" id="FRXO01000003">
    <property type="protein sequence ID" value="SHO64259.1"/>
    <property type="molecule type" value="Genomic_DNA"/>
</dbReference>